<sequence length="377" mass="38718">MSPRRRTSSSVAGVGVAAALLLSACTPAEDPDAASPTPSSAPSASPRPTPTATPTPTPVPVTPRTVASGLDAPWSMAVVGDVVFVSERDTARILEVSLDGTTRVAATVEGVVHSDEGGLLGLATDGDALYVYSTARSGNRVEKYPLTGTPGSYGLGEPAAVIDGMPAGTHHNGGRIAFGPDGMLYIANGDTSDEPASQDPGSLAGKILRIAPDGGIPSDNPDPQSAVYSLGHRNVQGFAWAEDGTMFASEFGRNYRDELNIIEPGGNYGWPSVEGAGGEADGYIDPVQTWPTDAASPSGIAIVNDTILIANLRGRVLRAVPVADPSTSTELSADYGRLRDVTVGPDGTVFVLTNNTDGRGSPREGDDRIVSLAVPRS</sequence>
<dbReference type="InterPro" id="IPR012938">
    <property type="entry name" value="Glc/Sorbosone_DH"/>
</dbReference>
<evidence type="ECO:0000256" key="2">
    <source>
        <dbReference type="SAM" id="SignalP"/>
    </source>
</evidence>
<dbReference type="InterPro" id="IPR011041">
    <property type="entry name" value="Quinoprot_gluc/sorb_DH_b-prop"/>
</dbReference>
<keyword evidence="2" id="KW-0732">Signal</keyword>
<dbReference type="EMBL" id="JAUZVT010000001">
    <property type="protein sequence ID" value="MDT3329306.1"/>
    <property type="molecule type" value="Genomic_DNA"/>
</dbReference>
<keyword evidence="5" id="KW-1185">Reference proteome</keyword>
<feature type="compositionally biased region" description="Low complexity" evidence="1">
    <location>
        <begin position="33"/>
        <end position="44"/>
    </location>
</feature>
<name>A0ABU3GF34_9MICO</name>
<organism evidence="4 5">
    <name type="scientific">Microbacterium aquilitoris</name>
    <dbReference type="NCBI Taxonomy" id="3067307"/>
    <lineage>
        <taxon>Bacteria</taxon>
        <taxon>Bacillati</taxon>
        <taxon>Actinomycetota</taxon>
        <taxon>Actinomycetes</taxon>
        <taxon>Micrococcales</taxon>
        <taxon>Microbacteriaceae</taxon>
        <taxon>Microbacterium</taxon>
    </lineage>
</organism>
<proteinExistence type="predicted"/>
<dbReference type="RefSeq" id="WP_311868403.1">
    <property type="nucleotide sequence ID" value="NZ_JAUZVT010000001.1"/>
</dbReference>
<evidence type="ECO:0000259" key="3">
    <source>
        <dbReference type="Pfam" id="PF07995"/>
    </source>
</evidence>
<feature type="signal peptide" evidence="2">
    <location>
        <begin position="1"/>
        <end position="28"/>
    </location>
</feature>
<feature type="compositionally biased region" description="Pro residues" evidence="1">
    <location>
        <begin position="45"/>
        <end position="61"/>
    </location>
</feature>
<evidence type="ECO:0000313" key="5">
    <source>
        <dbReference type="Proteomes" id="UP001262835"/>
    </source>
</evidence>
<feature type="region of interest" description="Disordered" evidence="1">
    <location>
        <begin position="27"/>
        <end position="64"/>
    </location>
</feature>
<reference evidence="4 5" key="1">
    <citation type="submission" date="2023-08" db="EMBL/GenBank/DDBJ databases">
        <title>Microbacterium aquilitoris sp. nov. and Microbacterium gwkjibeachense sp. nov., isolated from beach.</title>
        <authorList>
            <person name="Lee S.D."/>
            <person name="Yang H."/>
            <person name="Kim I."/>
        </authorList>
    </citation>
    <scope>NUCLEOTIDE SEQUENCE [LARGE SCALE GENOMIC DNA]</scope>
    <source>
        <strain evidence="4 5">KSW-18</strain>
    </source>
</reference>
<dbReference type="PANTHER" id="PTHR19328">
    <property type="entry name" value="HEDGEHOG-INTERACTING PROTEIN"/>
    <property type="match status" value="1"/>
</dbReference>
<comment type="caution">
    <text evidence="4">The sequence shown here is derived from an EMBL/GenBank/DDBJ whole genome shotgun (WGS) entry which is preliminary data.</text>
</comment>
<evidence type="ECO:0000313" key="4">
    <source>
        <dbReference type="EMBL" id="MDT3329306.1"/>
    </source>
</evidence>
<dbReference type="SUPFAM" id="SSF50952">
    <property type="entry name" value="Soluble quinoprotein glucose dehydrogenase"/>
    <property type="match status" value="1"/>
</dbReference>
<dbReference type="InterPro" id="IPR011042">
    <property type="entry name" value="6-blade_b-propeller_TolB-like"/>
</dbReference>
<dbReference type="PANTHER" id="PTHR19328:SF13">
    <property type="entry name" value="HIPL1 PROTEIN"/>
    <property type="match status" value="1"/>
</dbReference>
<accession>A0ABU3GF34</accession>
<gene>
    <name evidence="4" type="ORF">Q9S78_01360</name>
</gene>
<feature type="chain" id="PRO_5046511081" evidence="2">
    <location>
        <begin position="29"/>
        <end position="377"/>
    </location>
</feature>
<dbReference type="Gene3D" id="2.120.10.30">
    <property type="entry name" value="TolB, C-terminal domain"/>
    <property type="match status" value="1"/>
</dbReference>
<feature type="domain" description="Glucose/Sorbosone dehydrogenase" evidence="3">
    <location>
        <begin position="70"/>
        <end position="359"/>
    </location>
</feature>
<dbReference type="PROSITE" id="PS51257">
    <property type="entry name" value="PROKAR_LIPOPROTEIN"/>
    <property type="match status" value="1"/>
</dbReference>
<protein>
    <submittedName>
        <fullName evidence="4">PQQ-dependent sugar dehydrogenase</fullName>
    </submittedName>
</protein>
<dbReference type="Proteomes" id="UP001262835">
    <property type="component" value="Unassembled WGS sequence"/>
</dbReference>
<evidence type="ECO:0000256" key="1">
    <source>
        <dbReference type="SAM" id="MobiDB-lite"/>
    </source>
</evidence>
<dbReference type="Pfam" id="PF07995">
    <property type="entry name" value="GSDH"/>
    <property type="match status" value="1"/>
</dbReference>